<evidence type="ECO:0000259" key="5">
    <source>
        <dbReference type="PROSITE" id="PS51722"/>
    </source>
</evidence>
<dbReference type="Pfam" id="PF00679">
    <property type="entry name" value="EFG_C"/>
    <property type="match status" value="1"/>
</dbReference>
<dbReference type="Gene3D" id="3.30.70.240">
    <property type="match status" value="1"/>
</dbReference>
<dbReference type="GO" id="GO:0043022">
    <property type="term" value="F:ribosome binding"/>
    <property type="evidence" value="ECO:0007669"/>
    <property type="project" value="UniProtKB-UniRule"/>
</dbReference>
<name>A0A6I6DH19_9FIRM</name>
<dbReference type="FunFam" id="2.40.30.10:FF:000016">
    <property type="entry name" value="GTP-binding protein TypA"/>
    <property type="match status" value="1"/>
</dbReference>
<reference evidence="7" key="1">
    <citation type="journal article" date="2019" name="Microbiology">
        <title>Complete Genome Sequence of an Uncultured Bacterium of the Candidate Phylum Bipolaricaulota.</title>
        <authorList>
            <person name="Kadnikov V.V."/>
            <person name="Mardanov A.V."/>
            <person name="Beletsky A.V."/>
            <person name="Frank Y.A."/>
            <person name="Karnachuk O.V."/>
            <person name="Ravin N.V."/>
        </authorList>
    </citation>
    <scope>NUCLEOTIDE SEQUENCE [LARGE SCALE GENOMIC DNA]</scope>
</reference>
<keyword evidence="4" id="KW-0699">rRNA-binding</keyword>
<dbReference type="Gene3D" id="2.40.50.250">
    <property type="entry name" value="bipa protein"/>
    <property type="match status" value="1"/>
</dbReference>
<comment type="subunit">
    <text evidence="4">Monomer.</text>
</comment>
<dbReference type="GO" id="GO:0005525">
    <property type="term" value="F:GTP binding"/>
    <property type="evidence" value="ECO:0007669"/>
    <property type="project" value="UniProtKB-UniRule"/>
</dbReference>
<dbReference type="InterPro" id="IPR035651">
    <property type="entry name" value="BipA_V"/>
</dbReference>
<dbReference type="FunFam" id="3.30.70.870:FF:000003">
    <property type="entry name" value="GTP-binding protein TypA"/>
    <property type="match status" value="1"/>
</dbReference>
<feature type="binding site" evidence="4">
    <location>
        <begin position="16"/>
        <end position="21"/>
    </location>
    <ligand>
        <name>GTP</name>
        <dbReference type="ChEBI" id="CHEBI:37565"/>
    </ligand>
</feature>
<dbReference type="RefSeq" id="WP_156203923.1">
    <property type="nucleotide sequence ID" value="NZ_CP046457.1"/>
</dbReference>
<evidence type="ECO:0000256" key="4">
    <source>
        <dbReference type="HAMAP-Rule" id="MF_00849"/>
    </source>
</evidence>
<accession>A0A6I6DH19</accession>
<keyword evidence="4" id="KW-0963">Cytoplasm</keyword>
<dbReference type="KEGG" id="salq:SYNTR_1509"/>
<dbReference type="GO" id="GO:0000027">
    <property type="term" value="P:ribosomal large subunit assembly"/>
    <property type="evidence" value="ECO:0007669"/>
    <property type="project" value="UniProtKB-UniRule"/>
</dbReference>
<dbReference type="PRINTS" id="PR00315">
    <property type="entry name" value="ELONGATNFCT"/>
</dbReference>
<dbReference type="GO" id="GO:0009409">
    <property type="term" value="P:response to cold"/>
    <property type="evidence" value="ECO:0007669"/>
    <property type="project" value="UniProtKB-ARBA"/>
</dbReference>
<dbReference type="CDD" id="cd03710">
    <property type="entry name" value="BipA_TypA_C"/>
    <property type="match status" value="1"/>
</dbReference>
<dbReference type="Proteomes" id="UP000426444">
    <property type="component" value="Chromosome"/>
</dbReference>
<comment type="catalytic activity">
    <reaction evidence="3 4">
        <text>GTP + H2O = GDP + phosphate + H(+)</text>
        <dbReference type="Rhea" id="RHEA:19669"/>
        <dbReference type="ChEBI" id="CHEBI:15377"/>
        <dbReference type="ChEBI" id="CHEBI:15378"/>
        <dbReference type="ChEBI" id="CHEBI:37565"/>
        <dbReference type="ChEBI" id="CHEBI:43474"/>
        <dbReference type="ChEBI" id="CHEBI:58189"/>
    </reaction>
</comment>
<dbReference type="PROSITE" id="PS51722">
    <property type="entry name" value="G_TR_2"/>
    <property type="match status" value="1"/>
</dbReference>
<comment type="similarity">
    <text evidence="4">Belongs to the TRAFAC class translation factor GTPase superfamily. Classic translation factor GTPase family. BipA subfamily.</text>
</comment>
<dbReference type="InterPro" id="IPR035647">
    <property type="entry name" value="EFG_III/V"/>
</dbReference>
<protein>
    <recommendedName>
        <fullName evidence="4">Large ribosomal subunit assembly factor BipA</fullName>
        <ecNumber evidence="4">3.6.5.-</ecNumber>
    </recommendedName>
    <alternativeName>
        <fullName evidence="4">GTP-binding protein BipA</fullName>
    </alternativeName>
</protein>
<comment type="function">
    <text evidence="4">A 50S ribosomal subunit assembly protein with GTPase activity, required for 50S subunit assembly at low temperatures, may also play a role in translation. Binds GTP and analogs. Binds the 70S ribosome between the 30S and 50S subunits, in a similar position as ribosome-bound EF-G; it contacts a number of ribosomal proteins, both rRNAs and the A-site tRNA.</text>
</comment>
<dbReference type="InterPro" id="IPR005225">
    <property type="entry name" value="Small_GTP-bd"/>
</dbReference>
<dbReference type="GO" id="GO:0003924">
    <property type="term" value="F:GTPase activity"/>
    <property type="evidence" value="ECO:0007669"/>
    <property type="project" value="UniProtKB-UniRule"/>
</dbReference>
<dbReference type="GO" id="GO:0005829">
    <property type="term" value="C:cytosol"/>
    <property type="evidence" value="ECO:0007669"/>
    <property type="project" value="TreeGrafter"/>
</dbReference>
<evidence type="ECO:0000313" key="6">
    <source>
        <dbReference type="EMBL" id="QGU00103.1"/>
    </source>
</evidence>
<evidence type="ECO:0000256" key="1">
    <source>
        <dbReference type="ARBA" id="ARBA00022741"/>
    </source>
</evidence>
<dbReference type="GO" id="GO:0019843">
    <property type="term" value="F:rRNA binding"/>
    <property type="evidence" value="ECO:0007669"/>
    <property type="project" value="UniProtKB-KW"/>
</dbReference>
<dbReference type="FunFam" id="2.40.50.250:FF:000001">
    <property type="entry name" value="GTP-binding protein TypA"/>
    <property type="match status" value="1"/>
</dbReference>
<keyword evidence="4" id="KW-0378">Hydrolase</keyword>
<dbReference type="NCBIfam" id="TIGR00231">
    <property type="entry name" value="small_GTP"/>
    <property type="match status" value="1"/>
</dbReference>
<keyword evidence="2 4" id="KW-0342">GTP-binding</keyword>
<dbReference type="Pfam" id="PF03144">
    <property type="entry name" value="GTP_EFTU_D2"/>
    <property type="match status" value="1"/>
</dbReference>
<keyword evidence="4" id="KW-0694">RNA-binding</keyword>
<dbReference type="InterPro" id="IPR027417">
    <property type="entry name" value="P-loop_NTPase"/>
</dbReference>
<dbReference type="PROSITE" id="PS00301">
    <property type="entry name" value="G_TR_1"/>
    <property type="match status" value="1"/>
</dbReference>
<dbReference type="AlphaFoldDB" id="A0A6I6DH19"/>
<organism evidence="6 7">
    <name type="scientific">Candidatus Syntrophocurvum alkaliphilum</name>
    <dbReference type="NCBI Taxonomy" id="2293317"/>
    <lineage>
        <taxon>Bacteria</taxon>
        <taxon>Bacillati</taxon>
        <taxon>Bacillota</taxon>
        <taxon>Clostridia</taxon>
        <taxon>Eubacteriales</taxon>
        <taxon>Syntrophomonadaceae</taxon>
        <taxon>Candidatus Syntrophocurvum</taxon>
    </lineage>
</organism>
<dbReference type="EMBL" id="CP046457">
    <property type="protein sequence ID" value="QGU00103.1"/>
    <property type="molecule type" value="Genomic_DNA"/>
</dbReference>
<dbReference type="NCBIfam" id="TIGR01394">
    <property type="entry name" value="TypA_BipA"/>
    <property type="match status" value="1"/>
</dbReference>
<evidence type="ECO:0000256" key="3">
    <source>
        <dbReference type="ARBA" id="ARBA00048548"/>
    </source>
</evidence>
<feature type="binding site" evidence="4">
    <location>
        <begin position="129"/>
        <end position="132"/>
    </location>
    <ligand>
        <name>GTP</name>
        <dbReference type="ChEBI" id="CHEBI:37565"/>
    </ligand>
</feature>
<dbReference type="OrthoDB" id="9801591at2"/>
<dbReference type="Pfam" id="PF00009">
    <property type="entry name" value="GTP_EFTU"/>
    <property type="match status" value="1"/>
</dbReference>
<dbReference type="CDD" id="cd01891">
    <property type="entry name" value="TypA_BipA"/>
    <property type="match status" value="1"/>
</dbReference>
<dbReference type="Gene3D" id="3.40.50.300">
    <property type="entry name" value="P-loop containing nucleotide triphosphate hydrolases"/>
    <property type="match status" value="1"/>
</dbReference>
<dbReference type="InterPro" id="IPR047043">
    <property type="entry name" value="BipA_III"/>
</dbReference>
<evidence type="ECO:0000313" key="7">
    <source>
        <dbReference type="Proteomes" id="UP000426444"/>
    </source>
</evidence>
<dbReference type="SUPFAM" id="SSF54980">
    <property type="entry name" value="EF-G C-terminal domain-like"/>
    <property type="match status" value="2"/>
</dbReference>
<dbReference type="InterPro" id="IPR031157">
    <property type="entry name" value="G_TR_CS"/>
</dbReference>
<dbReference type="InterPro" id="IPR047041">
    <property type="entry name" value="BipA_GTP-bd_dom"/>
</dbReference>
<gene>
    <name evidence="4" type="primary">bipA</name>
    <name evidence="6" type="ORF">SYNTR_1509</name>
</gene>
<dbReference type="CDD" id="cd16263">
    <property type="entry name" value="BipA_III"/>
    <property type="match status" value="1"/>
</dbReference>
<keyword evidence="4" id="KW-0820">tRNA-binding</keyword>
<dbReference type="InterPro" id="IPR047042">
    <property type="entry name" value="BipA_II"/>
</dbReference>
<dbReference type="InterPro" id="IPR000640">
    <property type="entry name" value="EFG_V-like"/>
</dbReference>
<dbReference type="SUPFAM" id="SSF50447">
    <property type="entry name" value="Translation proteins"/>
    <property type="match status" value="1"/>
</dbReference>
<dbReference type="InterPro" id="IPR048876">
    <property type="entry name" value="BipA_C"/>
</dbReference>
<dbReference type="PANTHER" id="PTHR42908">
    <property type="entry name" value="TRANSLATION ELONGATION FACTOR-RELATED"/>
    <property type="match status" value="1"/>
</dbReference>
<dbReference type="Gene3D" id="3.30.70.870">
    <property type="entry name" value="Elongation Factor G (Translational Gtpase), domain 3"/>
    <property type="match status" value="1"/>
</dbReference>
<dbReference type="GO" id="GO:0010467">
    <property type="term" value="P:gene expression"/>
    <property type="evidence" value="ECO:0007669"/>
    <property type="project" value="UniProtKB-ARBA"/>
</dbReference>
<dbReference type="Pfam" id="PF21018">
    <property type="entry name" value="BipA_C"/>
    <property type="match status" value="1"/>
</dbReference>
<dbReference type="GO" id="GO:0000049">
    <property type="term" value="F:tRNA binding"/>
    <property type="evidence" value="ECO:0007669"/>
    <property type="project" value="UniProtKB-KW"/>
</dbReference>
<dbReference type="GO" id="GO:1990904">
    <property type="term" value="C:ribonucleoprotein complex"/>
    <property type="evidence" value="ECO:0007669"/>
    <property type="project" value="TreeGrafter"/>
</dbReference>
<keyword evidence="4" id="KW-0690">Ribosome biogenesis</keyword>
<proteinExistence type="inferred from homology"/>
<feature type="domain" description="Tr-type G" evidence="5">
    <location>
        <begin position="4"/>
        <end position="199"/>
    </location>
</feature>
<dbReference type="InterPro" id="IPR009000">
    <property type="entry name" value="Transl_B-barrel_sf"/>
</dbReference>
<dbReference type="HAMAP" id="MF_00849">
    <property type="entry name" value="BipA"/>
    <property type="match status" value="1"/>
</dbReference>
<dbReference type="SMART" id="SM00838">
    <property type="entry name" value="EFG_C"/>
    <property type="match status" value="1"/>
</dbReference>
<dbReference type="InterPro" id="IPR006298">
    <property type="entry name" value="BipA"/>
</dbReference>
<keyword evidence="1 4" id="KW-0547">Nucleotide-binding</keyword>
<dbReference type="FunFam" id="3.30.70.240:FF:000002">
    <property type="entry name" value="GTP-binding protein TypA"/>
    <property type="match status" value="1"/>
</dbReference>
<dbReference type="SUPFAM" id="SSF52540">
    <property type="entry name" value="P-loop containing nucleoside triphosphate hydrolases"/>
    <property type="match status" value="1"/>
</dbReference>
<dbReference type="EC" id="3.6.5.-" evidence="4"/>
<comment type="subcellular location">
    <subcellularLocation>
        <location evidence="4">Cytoplasm</location>
    </subcellularLocation>
    <text evidence="4">Binds to ribosomes.</text>
</comment>
<dbReference type="PANTHER" id="PTHR42908:SF8">
    <property type="entry name" value="TR-TYPE G DOMAIN-CONTAINING PROTEIN"/>
    <property type="match status" value="1"/>
</dbReference>
<dbReference type="InterPro" id="IPR042116">
    <property type="entry name" value="TypA/BipA_C"/>
</dbReference>
<evidence type="ECO:0000256" key="2">
    <source>
        <dbReference type="ARBA" id="ARBA00023134"/>
    </source>
</evidence>
<keyword evidence="7" id="KW-1185">Reference proteome</keyword>
<dbReference type="FunFam" id="3.40.50.300:FF:000055">
    <property type="entry name" value="GTP-binding protein TypA"/>
    <property type="match status" value="1"/>
</dbReference>
<dbReference type="InterPro" id="IPR004161">
    <property type="entry name" value="EFTu-like_2"/>
</dbReference>
<sequence length="606" mass="67284">MLNLELRNIAIIAHVDHGKTTLVDKLLKQSGYFRSNQDIPDRIMDSNDLERERGITILAKNTSIIYNDIKINIVDTPGHADFGGEVERIVKMVDGVLLLVDAYEGPMPQTRFVLKKALDANLSPVVVINKIDRSDARPEEVIDELLDLFIDLEADEDQLDFPVVFASAKAGYAKLDIDAEPMDLKPLLDTIIDNIPAPTGDSNGNLQAIISSIDYDPYVGRIGVGKINRGSIEKNQEAVLCNTEDKELTVKINNLYTYEGLKRKEVQNAYTGDIVAISGIDNINIGDTLCSIDLVDPVSFVSIDEPTISMNFIVNDSPMAGNEGTYVTSRHLKDRLMRELLSNVSLKVEEISPESFKVSGRGELHLSILIETMRREGYEFAVTRPEVIMKKEDDLLLEPLERLFIEVPEEYSGTVIESVGKRKGELMAMQNTIGSTIKLEFLIPARGLIGYRSDFLTETKGNGIMNYVFEGYVPHKGEIISRNKGALVASEDGIAIAYGLHGAQERGSLFIEPGVQVYAGMIVGENLRSGDITVNVCKKKQLTNTRAAGADDSLRLTPPIIMSLENCLEFINDDELLEVTPKSLRLRKVILDKTIRERTAKRQKIS</sequence>
<dbReference type="InterPro" id="IPR000795">
    <property type="entry name" value="T_Tr_GTP-bd_dom"/>
</dbReference>
<dbReference type="Gene3D" id="2.40.30.10">
    <property type="entry name" value="Translation factors"/>
    <property type="match status" value="1"/>
</dbReference>
<dbReference type="CDD" id="cd03691">
    <property type="entry name" value="BipA_TypA_II"/>
    <property type="match status" value="1"/>
</dbReference>